<evidence type="ECO:0000259" key="7">
    <source>
        <dbReference type="PROSITE" id="PS50261"/>
    </source>
</evidence>
<evidence type="ECO:0000313" key="8">
    <source>
        <dbReference type="EMBL" id="ETO11255.1"/>
    </source>
</evidence>
<feature type="transmembrane region" description="Helical" evidence="6">
    <location>
        <begin position="323"/>
        <end position="344"/>
    </location>
</feature>
<evidence type="ECO:0000256" key="1">
    <source>
        <dbReference type="ARBA" id="ARBA00004141"/>
    </source>
</evidence>
<organism evidence="8 9">
    <name type="scientific">Reticulomyxa filosa</name>
    <dbReference type="NCBI Taxonomy" id="46433"/>
    <lineage>
        <taxon>Eukaryota</taxon>
        <taxon>Sar</taxon>
        <taxon>Rhizaria</taxon>
        <taxon>Retaria</taxon>
        <taxon>Foraminifera</taxon>
        <taxon>Monothalamids</taxon>
        <taxon>Reticulomyxidae</taxon>
        <taxon>Reticulomyxa</taxon>
    </lineage>
</organism>
<keyword evidence="8" id="KW-0378">Hydrolase</keyword>
<dbReference type="GO" id="GO:0007166">
    <property type="term" value="P:cell surface receptor signaling pathway"/>
    <property type="evidence" value="ECO:0007669"/>
    <property type="project" value="InterPro"/>
</dbReference>
<feature type="transmembrane region" description="Helical" evidence="6">
    <location>
        <begin position="42"/>
        <end position="63"/>
    </location>
</feature>
<dbReference type="GO" id="GO:0005886">
    <property type="term" value="C:plasma membrane"/>
    <property type="evidence" value="ECO:0007669"/>
    <property type="project" value="TreeGrafter"/>
</dbReference>
<feature type="transmembrane region" description="Helical" evidence="6">
    <location>
        <begin position="151"/>
        <end position="168"/>
    </location>
</feature>
<protein>
    <submittedName>
        <fullName evidence="8">AB-hydrolase associated lipase region containing protein</fullName>
    </submittedName>
</protein>
<feature type="compositionally biased region" description="Polar residues" evidence="5">
    <location>
        <begin position="239"/>
        <end position="251"/>
    </location>
</feature>
<dbReference type="PANTHER" id="PTHR23112:SF47">
    <property type="entry name" value="G-PROTEIN COUPLED RECEPTOR 157"/>
    <property type="match status" value="1"/>
</dbReference>
<dbReference type="PANTHER" id="PTHR23112">
    <property type="entry name" value="G PROTEIN-COUPLED RECEPTOR 157-RELATED"/>
    <property type="match status" value="1"/>
</dbReference>
<keyword evidence="4 6" id="KW-0472">Membrane</keyword>
<sequence length="366" mass="43008">MLYVTMASCIASILGSLAIIGVYLSNEKKHSRTLLLRRLYTLATVFFPVSSFLWTDCIGLYVYATTCQKTWIHPWWKLSIKFHLLCWLLPLLTIIAILIFRIGFSKQGLWCWVSVILKNGVKKLRSSFFLAKRSKAEKEENVFKMWQGVEWVSYLFLLGIYFWSYLVLRKAQIKEEKFRLQKQIKDNNKTKSFTKTQHVENNRSLRIDASKTNEDKATKLLRPPQNSDSEDENEKHDSMASTNFSSNSTYQTHVKEENRKLKSLLKRLLFIPLIFILIRMPGSLRNLLLIFHSKFRHTTFSKILEHLQLIFDPAQGWFGTYNIIFFKSSCFFSLFLLLAITYFLHLLQQNNNNNNNNNNDNNNNDN</sequence>
<feature type="transmembrane region" description="Helical" evidence="6">
    <location>
        <begin position="268"/>
        <end position="291"/>
    </location>
</feature>
<dbReference type="PROSITE" id="PS50261">
    <property type="entry name" value="G_PROTEIN_RECEP_F2_4"/>
    <property type="match status" value="1"/>
</dbReference>
<keyword evidence="2 6" id="KW-0812">Transmembrane</keyword>
<feature type="region of interest" description="Disordered" evidence="5">
    <location>
        <begin position="216"/>
        <end position="251"/>
    </location>
</feature>
<feature type="domain" description="G-protein coupled receptors family 2 profile 2" evidence="7">
    <location>
        <begin position="1"/>
        <end position="114"/>
    </location>
</feature>
<evidence type="ECO:0000256" key="6">
    <source>
        <dbReference type="SAM" id="Phobius"/>
    </source>
</evidence>
<comment type="subcellular location">
    <subcellularLocation>
        <location evidence="1">Membrane</location>
        <topology evidence="1">Multi-pass membrane protein</topology>
    </subcellularLocation>
</comment>
<dbReference type="AlphaFoldDB" id="X6MDY7"/>
<evidence type="ECO:0000256" key="4">
    <source>
        <dbReference type="ARBA" id="ARBA00023136"/>
    </source>
</evidence>
<dbReference type="GO" id="GO:0016787">
    <property type="term" value="F:hydrolase activity"/>
    <property type="evidence" value="ECO:0007669"/>
    <property type="project" value="UniProtKB-KW"/>
</dbReference>
<accession>X6MDY7</accession>
<feature type="transmembrane region" description="Helical" evidence="6">
    <location>
        <begin position="84"/>
        <end position="104"/>
    </location>
</feature>
<name>X6MDY7_RETFI</name>
<dbReference type="Gene3D" id="1.20.1070.10">
    <property type="entry name" value="Rhodopsin 7-helix transmembrane proteins"/>
    <property type="match status" value="1"/>
</dbReference>
<reference evidence="8 9" key="1">
    <citation type="journal article" date="2013" name="Curr. Biol.">
        <title>The Genome of the Foraminiferan Reticulomyxa filosa.</title>
        <authorList>
            <person name="Glockner G."/>
            <person name="Hulsmann N."/>
            <person name="Schleicher M."/>
            <person name="Noegel A.A."/>
            <person name="Eichinger L."/>
            <person name="Gallinger C."/>
            <person name="Pawlowski J."/>
            <person name="Sierra R."/>
            <person name="Euteneuer U."/>
            <person name="Pillet L."/>
            <person name="Moustafa A."/>
            <person name="Platzer M."/>
            <person name="Groth M."/>
            <person name="Szafranski K."/>
            <person name="Schliwa M."/>
        </authorList>
    </citation>
    <scope>NUCLEOTIDE SEQUENCE [LARGE SCALE GENOMIC DNA]</scope>
</reference>
<keyword evidence="3 6" id="KW-1133">Transmembrane helix</keyword>
<dbReference type="EMBL" id="ASPP01022609">
    <property type="protein sequence ID" value="ETO11255.1"/>
    <property type="molecule type" value="Genomic_DNA"/>
</dbReference>
<keyword evidence="9" id="KW-1185">Reference proteome</keyword>
<dbReference type="Proteomes" id="UP000023152">
    <property type="component" value="Unassembled WGS sequence"/>
</dbReference>
<comment type="caution">
    <text evidence="8">The sequence shown here is derived from an EMBL/GenBank/DDBJ whole genome shotgun (WGS) entry which is preliminary data.</text>
</comment>
<evidence type="ECO:0000256" key="5">
    <source>
        <dbReference type="SAM" id="MobiDB-lite"/>
    </source>
</evidence>
<dbReference type="InterPro" id="IPR017981">
    <property type="entry name" value="GPCR_2-like_7TM"/>
</dbReference>
<dbReference type="GO" id="GO:0007189">
    <property type="term" value="P:adenylate cyclase-activating G protein-coupled receptor signaling pathway"/>
    <property type="evidence" value="ECO:0007669"/>
    <property type="project" value="TreeGrafter"/>
</dbReference>
<evidence type="ECO:0000256" key="3">
    <source>
        <dbReference type="ARBA" id="ARBA00022989"/>
    </source>
</evidence>
<proteinExistence type="predicted"/>
<evidence type="ECO:0000313" key="9">
    <source>
        <dbReference type="Proteomes" id="UP000023152"/>
    </source>
</evidence>
<evidence type="ECO:0000256" key="2">
    <source>
        <dbReference type="ARBA" id="ARBA00022692"/>
    </source>
</evidence>
<dbReference type="GO" id="GO:0004930">
    <property type="term" value="F:G protein-coupled receptor activity"/>
    <property type="evidence" value="ECO:0007669"/>
    <property type="project" value="TreeGrafter"/>
</dbReference>
<gene>
    <name evidence="8" type="ORF">RFI_26124</name>
</gene>